<dbReference type="EMBL" id="MSFU01000009">
    <property type="protein sequence ID" value="PWY75559.1"/>
    <property type="molecule type" value="Genomic_DNA"/>
</dbReference>
<gene>
    <name evidence="1" type="ORF">BO83DRAFT_425854</name>
</gene>
<proteinExistence type="predicted"/>
<evidence type="ECO:0000313" key="1">
    <source>
        <dbReference type="EMBL" id="PWY75559.1"/>
    </source>
</evidence>
<dbReference type="VEuPathDB" id="FungiDB:BO83DRAFT_425854"/>
<reference evidence="1" key="1">
    <citation type="submission" date="2016-12" db="EMBL/GenBank/DDBJ databases">
        <title>The genomes of Aspergillus section Nigri reveals drivers in fungal speciation.</title>
        <authorList>
            <consortium name="DOE Joint Genome Institute"/>
            <person name="Vesth T.C."/>
            <person name="Nybo J."/>
            <person name="Theobald S."/>
            <person name="Brandl J."/>
            <person name="Frisvad J.C."/>
            <person name="Nielsen K.F."/>
            <person name="Lyhne E.K."/>
            <person name="Kogle M.E."/>
            <person name="Kuo A."/>
            <person name="Riley R."/>
            <person name="Clum A."/>
            <person name="Nolan M."/>
            <person name="Lipzen A."/>
            <person name="Salamov A."/>
            <person name="Henrissat B."/>
            <person name="Wiebenga A."/>
            <person name="De vries R.P."/>
            <person name="Grigoriev I.V."/>
            <person name="Mortensen U.H."/>
            <person name="Andersen M.R."/>
            <person name="Baker S.E."/>
        </authorList>
    </citation>
    <scope>NUCLEOTIDE SEQUENCE</scope>
    <source>
        <strain evidence="1">CBS 122712</strain>
    </source>
</reference>
<dbReference type="GeneID" id="37057195"/>
<comment type="caution">
    <text evidence="1">The sequence shown here is derived from an EMBL/GenBank/DDBJ whole genome shotgun (WGS) entry which is preliminary data.</text>
</comment>
<organism evidence="1 2">
    <name type="scientific">Aspergillus eucalypticola (strain CBS 122712 / IBT 29274)</name>
    <dbReference type="NCBI Taxonomy" id="1448314"/>
    <lineage>
        <taxon>Eukaryota</taxon>
        <taxon>Fungi</taxon>
        <taxon>Dikarya</taxon>
        <taxon>Ascomycota</taxon>
        <taxon>Pezizomycotina</taxon>
        <taxon>Eurotiomycetes</taxon>
        <taxon>Eurotiomycetidae</taxon>
        <taxon>Eurotiales</taxon>
        <taxon>Aspergillaceae</taxon>
        <taxon>Aspergillus</taxon>
        <taxon>Aspergillus subgen. Circumdati</taxon>
    </lineage>
</organism>
<dbReference type="SUPFAM" id="SSF56801">
    <property type="entry name" value="Acetyl-CoA synthetase-like"/>
    <property type="match status" value="1"/>
</dbReference>
<protein>
    <submittedName>
        <fullName evidence="1">Uncharacterized protein</fullName>
    </submittedName>
</protein>
<keyword evidence="2" id="KW-1185">Reference proteome</keyword>
<dbReference type="Proteomes" id="UP000246171">
    <property type="component" value="Unassembled WGS sequence"/>
</dbReference>
<evidence type="ECO:0000313" key="2">
    <source>
        <dbReference type="Proteomes" id="UP000246171"/>
    </source>
</evidence>
<dbReference type="RefSeq" id="XP_025389089.1">
    <property type="nucleotide sequence ID" value="XM_025535233.1"/>
</dbReference>
<name>A0A317VPM3_ASPEC</name>
<sequence>MFLDCKHQGQNLSALLDQFIWTVSQALGRGYLAIRDLMQISPTALDRVLEVNKQAPMRLDIWVRDKNQKWCRQSPETPAVSSWDETFTYGELDRLAAKLASLLIYSGVRREKF</sequence>
<dbReference type="InterPro" id="IPR042099">
    <property type="entry name" value="ANL_N_sf"/>
</dbReference>
<dbReference type="Gene3D" id="3.40.50.12780">
    <property type="entry name" value="N-terminal domain of ligase-like"/>
    <property type="match status" value="1"/>
</dbReference>
<accession>A0A317VPM3</accession>
<dbReference type="AlphaFoldDB" id="A0A317VPM3"/>